<evidence type="ECO:0000313" key="6">
    <source>
        <dbReference type="EMBL" id="QKJ67533.1"/>
    </source>
</evidence>
<dbReference type="PANTHER" id="PTHR43427">
    <property type="entry name" value="CHLORIDE CHANNEL PROTEIN CLC-E"/>
    <property type="match status" value="1"/>
</dbReference>
<protein>
    <submittedName>
        <fullName evidence="6">Voltage-gated chloride channel family protein</fullName>
    </submittedName>
</protein>
<name>A0A6M8SQE8_9NEIS</name>
<dbReference type="AlphaFoldDB" id="A0A6M8SQE8"/>
<feature type="transmembrane region" description="Helical" evidence="5">
    <location>
        <begin position="96"/>
        <end position="114"/>
    </location>
</feature>
<dbReference type="GO" id="GO:0016020">
    <property type="term" value="C:membrane"/>
    <property type="evidence" value="ECO:0007669"/>
    <property type="project" value="UniProtKB-SubCell"/>
</dbReference>
<keyword evidence="4 5" id="KW-0472">Membrane</keyword>
<feature type="transmembrane region" description="Helical" evidence="5">
    <location>
        <begin position="375"/>
        <end position="396"/>
    </location>
</feature>
<dbReference type="PANTHER" id="PTHR43427:SF12">
    <property type="entry name" value="CHLORIDE TRANSPORTER"/>
    <property type="match status" value="1"/>
</dbReference>
<comment type="subcellular location">
    <subcellularLocation>
        <location evidence="1">Membrane</location>
        <topology evidence="1">Multi-pass membrane protein</topology>
    </subcellularLocation>
</comment>
<dbReference type="Proteomes" id="UP000504844">
    <property type="component" value="Chromosome"/>
</dbReference>
<feature type="transmembrane region" description="Helical" evidence="5">
    <location>
        <begin position="206"/>
        <end position="233"/>
    </location>
</feature>
<accession>A0A6M8SQE8</accession>
<keyword evidence="7" id="KW-1185">Reference proteome</keyword>
<dbReference type="InterPro" id="IPR014743">
    <property type="entry name" value="Cl-channel_core"/>
</dbReference>
<evidence type="ECO:0000256" key="3">
    <source>
        <dbReference type="ARBA" id="ARBA00022989"/>
    </source>
</evidence>
<dbReference type="PRINTS" id="PR00762">
    <property type="entry name" value="CLCHANNEL"/>
</dbReference>
<evidence type="ECO:0000256" key="2">
    <source>
        <dbReference type="ARBA" id="ARBA00022692"/>
    </source>
</evidence>
<reference evidence="6 7" key="1">
    <citation type="submission" date="2020-05" db="EMBL/GenBank/DDBJ databases">
        <title>Complete genome sequence of Deefgea sp. D17.</title>
        <authorList>
            <person name="Bae J.-W."/>
            <person name="Han J.E."/>
        </authorList>
    </citation>
    <scope>NUCLEOTIDE SEQUENCE [LARGE SCALE GENOMIC DNA]</scope>
    <source>
        <strain evidence="6 7">D17</strain>
    </source>
</reference>
<gene>
    <name evidence="6" type="ORF">HQN60_12890</name>
</gene>
<evidence type="ECO:0000256" key="4">
    <source>
        <dbReference type="ARBA" id="ARBA00023136"/>
    </source>
</evidence>
<dbReference type="InterPro" id="IPR050368">
    <property type="entry name" value="ClC-type_chloride_channel"/>
</dbReference>
<dbReference type="InterPro" id="IPR001807">
    <property type="entry name" value="ClC"/>
</dbReference>
<dbReference type="Gene3D" id="1.10.3080.10">
    <property type="entry name" value="Clc chloride channel"/>
    <property type="match status" value="1"/>
</dbReference>
<dbReference type="RefSeq" id="WP_173534035.1">
    <property type="nucleotide sequence ID" value="NZ_CP054143.1"/>
</dbReference>
<evidence type="ECO:0000256" key="5">
    <source>
        <dbReference type="SAM" id="Phobius"/>
    </source>
</evidence>
<dbReference type="SUPFAM" id="SSF81340">
    <property type="entry name" value="Clc chloride channel"/>
    <property type="match status" value="1"/>
</dbReference>
<keyword evidence="2 5" id="KW-0812">Transmembrane</keyword>
<feature type="transmembrane region" description="Helical" evidence="5">
    <location>
        <begin position="334"/>
        <end position="355"/>
    </location>
</feature>
<dbReference type="KEGG" id="dee:HQN60_12890"/>
<evidence type="ECO:0000313" key="7">
    <source>
        <dbReference type="Proteomes" id="UP000504844"/>
    </source>
</evidence>
<feature type="transmembrane region" description="Helical" evidence="5">
    <location>
        <begin position="144"/>
        <end position="169"/>
    </location>
</feature>
<evidence type="ECO:0000256" key="1">
    <source>
        <dbReference type="ARBA" id="ARBA00004141"/>
    </source>
</evidence>
<keyword evidence="3 5" id="KW-1133">Transmembrane helix</keyword>
<dbReference type="Pfam" id="PF00654">
    <property type="entry name" value="Voltage_CLC"/>
    <property type="match status" value="1"/>
</dbReference>
<dbReference type="EMBL" id="CP054143">
    <property type="protein sequence ID" value="QKJ67533.1"/>
    <property type="molecule type" value="Genomic_DNA"/>
</dbReference>
<dbReference type="GO" id="GO:0015108">
    <property type="term" value="F:chloride transmembrane transporter activity"/>
    <property type="evidence" value="ECO:0007669"/>
    <property type="project" value="InterPro"/>
</dbReference>
<organism evidence="6 7">
    <name type="scientific">Deefgea piscis</name>
    <dbReference type="NCBI Taxonomy" id="2739061"/>
    <lineage>
        <taxon>Bacteria</taxon>
        <taxon>Pseudomonadati</taxon>
        <taxon>Pseudomonadota</taxon>
        <taxon>Betaproteobacteria</taxon>
        <taxon>Neisseriales</taxon>
        <taxon>Chitinibacteraceae</taxon>
        <taxon>Deefgea</taxon>
    </lineage>
</organism>
<feature type="transmembrane region" description="Helical" evidence="5">
    <location>
        <begin position="254"/>
        <end position="273"/>
    </location>
</feature>
<feature type="transmembrane region" description="Helical" evidence="5">
    <location>
        <begin position="301"/>
        <end position="322"/>
    </location>
</feature>
<feature type="transmembrane region" description="Helical" evidence="5">
    <location>
        <begin position="14"/>
        <end position="39"/>
    </location>
</feature>
<sequence>MNWQTFYRQTLRDIVLWLPLAAVIGLCAGLTSALLLVSLDWATATRVANPILLVFLPFAGLLVGWVYYEWGREIESGNNLLIDEIHQPRAVTQLRMMPLIFIGTVFSHLFGASVGREGTAVQMSGALADQLALITKRKVQDRRVILMAAMSAGFAGVFGTPLAGAVFGLEVQALGKMRNNALFPCLIASLVSDWLVRSLGVHHTHYVIPSIPAVTIMGLLAVLFAGALFGLAGKSFAELTHWVAKHFKRIKYPPLRPFVGGVCVASLVLIFGAERYIGLGIPSIVESFNQPIPFWDAPLKLFFTTLSLGAGFKGGEVTPLFYIGATMGNALAPLLNMPFPLLAGLGFVAVFAGAANTPLTCTLMAIELFGAAIGPYALLACVVAFLFSGHSSIYVAQRWGSGKGRPITDDKAGVRLSDLTDSK</sequence>
<proteinExistence type="predicted"/>
<dbReference type="CDD" id="cd03682">
    <property type="entry name" value="ClC_sycA_like"/>
    <property type="match status" value="1"/>
</dbReference>
<feature type="transmembrane region" description="Helical" evidence="5">
    <location>
        <begin position="51"/>
        <end position="68"/>
    </location>
</feature>